<dbReference type="EMBL" id="RCDC01000005">
    <property type="protein sequence ID" value="RLK53407.1"/>
    <property type="molecule type" value="Genomic_DNA"/>
</dbReference>
<protein>
    <submittedName>
        <fullName evidence="2">Uncharacterized protein</fullName>
    </submittedName>
</protein>
<gene>
    <name evidence="2" type="ORF">BCL79_2713</name>
</gene>
<evidence type="ECO:0000313" key="3">
    <source>
        <dbReference type="Proteomes" id="UP000274786"/>
    </source>
</evidence>
<dbReference type="AlphaFoldDB" id="A0A498CEE5"/>
<dbReference type="Proteomes" id="UP000274786">
    <property type="component" value="Unassembled WGS sequence"/>
</dbReference>
<proteinExistence type="predicted"/>
<evidence type="ECO:0000313" key="2">
    <source>
        <dbReference type="EMBL" id="RLK53407.1"/>
    </source>
</evidence>
<reference evidence="2 3" key="1">
    <citation type="submission" date="2018-10" db="EMBL/GenBank/DDBJ databases">
        <title>Comparative analysis of microorganisms from saline springs in Andes Mountain Range, Colombia.</title>
        <authorList>
            <person name="Rubin E."/>
        </authorList>
    </citation>
    <scope>NUCLEOTIDE SEQUENCE [LARGE SCALE GENOMIC DNA]</scope>
    <source>
        <strain evidence="2 3">USBA GBX 843</strain>
    </source>
</reference>
<sequence>MRIAACEFAQHGNGRYAVSRKHLDILRVILHCFLATGVHPAGAHEASKSSRSFHCVHLLQHLFAHRTQCPAVTNEYCQVISQFFGKVMEPISRHFSARHQGYRVFSEGVLNEIDLSIFQAIPVAAQNAETPFMKREELDGQLRNLMNEQPADDTTIGLTNLHGLSVLLRGNLFCLFSDLRRSLRSVSSEPSYPDRAPRSCGSNKHCRPVRPVSPHRVKRTELNSHRPSLLELILP</sequence>
<name>A0A498CEE5_9GAMM</name>
<organism evidence="2 3">
    <name type="scientific">Stenotrophomonas rhizophila</name>
    <dbReference type="NCBI Taxonomy" id="216778"/>
    <lineage>
        <taxon>Bacteria</taxon>
        <taxon>Pseudomonadati</taxon>
        <taxon>Pseudomonadota</taxon>
        <taxon>Gammaproteobacteria</taxon>
        <taxon>Lysobacterales</taxon>
        <taxon>Lysobacteraceae</taxon>
        <taxon>Stenotrophomonas</taxon>
    </lineage>
</organism>
<comment type="caution">
    <text evidence="2">The sequence shown here is derived from an EMBL/GenBank/DDBJ whole genome shotgun (WGS) entry which is preliminary data.</text>
</comment>
<feature type="compositionally biased region" description="Basic residues" evidence="1">
    <location>
        <begin position="204"/>
        <end position="215"/>
    </location>
</feature>
<accession>A0A498CEE5</accession>
<evidence type="ECO:0000256" key="1">
    <source>
        <dbReference type="SAM" id="MobiDB-lite"/>
    </source>
</evidence>
<feature type="region of interest" description="Disordered" evidence="1">
    <location>
        <begin position="187"/>
        <end position="215"/>
    </location>
</feature>